<evidence type="ECO:0000313" key="2">
    <source>
        <dbReference type="EMBL" id="KAF9442766.1"/>
    </source>
</evidence>
<dbReference type="Proteomes" id="UP000807342">
    <property type="component" value="Unassembled WGS sequence"/>
</dbReference>
<evidence type="ECO:0008006" key="4">
    <source>
        <dbReference type="Google" id="ProtNLM"/>
    </source>
</evidence>
<evidence type="ECO:0000313" key="3">
    <source>
        <dbReference type="Proteomes" id="UP000807342"/>
    </source>
</evidence>
<gene>
    <name evidence="2" type="ORF">P691DRAFT_789025</name>
</gene>
<keyword evidence="3" id="KW-1185">Reference proteome</keyword>
<dbReference type="AlphaFoldDB" id="A0A9P5X3L2"/>
<comment type="caution">
    <text evidence="2">The sequence shown here is derived from an EMBL/GenBank/DDBJ whole genome shotgun (WGS) entry which is preliminary data.</text>
</comment>
<feature type="chain" id="PRO_5040233471" description="Secreted protein" evidence="1">
    <location>
        <begin position="21"/>
        <end position="169"/>
    </location>
</feature>
<name>A0A9P5X3L2_9AGAR</name>
<organism evidence="2 3">
    <name type="scientific">Macrolepiota fuliginosa MF-IS2</name>
    <dbReference type="NCBI Taxonomy" id="1400762"/>
    <lineage>
        <taxon>Eukaryota</taxon>
        <taxon>Fungi</taxon>
        <taxon>Dikarya</taxon>
        <taxon>Basidiomycota</taxon>
        <taxon>Agaricomycotina</taxon>
        <taxon>Agaricomycetes</taxon>
        <taxon>Agaricomycetidae</taxon>
        <taxon>Agaricales</taxon>
        <taxon>Agaricineae</taxon>
        <taxon>Agaricaceae</taxon>
        <taxon>Macrolepiota</taxon>
    </lineage>
</organism>
<accession>A0A9P5X3L2</accession>
<reference evidence="2" key="1">
    <citation type="submission" date="2020-11" db="EMBL/GenBank/DDBJ databases">
        <authorList>
            <consortium name="DOE Joint Genome Institute"/>
            <person name="Ahrendt S."/>
            <person name="Riley R."/>
            <person name="Andreopoulos W."/>
            <person name="Labutti K."/>
            <person name="Pangilinan J."/>
            <person name="Ruiz-Duenas F.J."/>
            <person name="Barrasa J.M."/>
            <person name="Sanchez-Garcia M."/>
            <person name="Camarero S."/>
            <person name="Miyauchi S."/>
            <person name="Serrano A."/>
            <person name="Linde D."/>
            <person name="Babiker R."/>
            <person name="Drula E."/>
            <person name="Ayuso-Fernandez I."/>
            <person name="Pacheco R."/>
            <person name="Padilla G."/>
            <person name="Ferreira P."/>
            <person name="Barriuso J."/>
            <person name="Kellner H."/>
            <person name="Castanera R."/>
            <person name="Alfaro M."/>
            <person name="Ramirez L."/>
            <person name="Pisabarro A.G."/>
            <person name="Kuo A."/>
            <person name="Tritt A."/>
            <person name="Lipzen A."/>
            <person name="He G."/>
            <person name="Yan M."/>
            <person name="Ng V."/>
            <person name="Cullen D."/>
            <person name="Martin F."/>
            <person name="Rosso M.-N."/>
            <person name="Henrissat B."/>
            <person name="Hibbett D."/>
            <person name="Martinez A.T."/>
            <person name="Grigoriev I.V."/>
        </authorList>
    </citation>
    <scope>NUCLEOTIDE SEQUENCE</scope>
    <source>
        <strain evidence="2">MF-IS2</strain>
    </source>
</reference>
<dbReference type="EMBL" id="MU151570">
    <property type="protein sequence ID" value="KAF9442766.1"/>
    <property type="molecule type" value="Genomic_DNA"/>
</dbReference>
<keyword evidence="1" id="KW-0732">Signal</keyword>
<protein>
    <recommendedName>
        <fullName evidence="4">Secreted protein</fullName>
    </recommendedName>
</protein>
<feature type="signal peptide" evidence="1">
    <location>
        <begin position="1"/>
        <end position="20"/>
    </location>
</feature>
<evidence type="ECO:0000256" key="1">
    <source>
        <dbReference type="SAM" id="SignalP"/>
    </source>
</evidence>
<sequence>MTPFTLPLLCFLVWWPNLLSRCMHFFPGATSDSLNAGSHRRPRKWKGIRSSNWVTIQTVRTWGRVIHTPHHTDFLCLKIWAVKETVFGDNIESVSPLIVWREMAPPPSMRASNKNVSDTVNVPPYPPPFQRSLLPSSLSNSCTQTIKFAFQVITQDQAAGFSEYDAVLE</sequence>
<proteinExistence type="predicted"/>